<protein>
    <submittedName>
        <fullName evidence="2">HD domain-containing protein</fullName>
    </submittedName>
</protein>
<organism evidence="2 3">
    <name type="scientific">Ruegeria marina</name>
    <dbReference type="NCBI Taxonomy" id="639004"/>
    <lineage>
        <taxon>Bacteria</taxon>
        <taxon>Pseudomonadati</taxon>
        <taxon>Pseudomonadota</taxon>
        <taxon>Alphaproteobacteria</taxon>
        <taxon>Rhodobacterales</taxon>
        <taxon>Roseobacteraceae</taxon>
        <taxon>Ruegeria</taxon>
    </lineage>
</organism>
<dbReference type="CDD" id="cd00077">
    <property type="entry name" value="HDc"/>
    <property type="match status" value="1"/>
</dbReference>
<dbReference type="InterPro" id="IPR052194">
    <property type="entry name" value="MESH1"/>
</dbReference>
<dbReference type="EMBL" id="FMZV01000020">
    <property type="protein sequence ID" value="SDE48079.1"/>
    <property type="molecule type" value="Genomic_DNA"/>
</dbReference>
<dbReference type="PANTHER" id="PTHR46246">
    <property type="entry name" value="GUANOSINE-3',5'-BIS(DIPHOSPHATE) 3'-PYROPHOSPHOHYDROLASE MESH1"/>
    <property type="match status" value="1"/>
</dbReference>
<dbReference type="AlphaFoldDB" id="A0A1G7D9A1"/>
<evidence type="ECO:0000259" key="1">
    <source>
        <dbReference type="SMART" id="SM00471"/>
    </source>
</evidence>
<dbReference type="STRING" id="639004.SAMN04488239_12059"/>
<name>A0A1G7D9A1_9RHOB</name>
<dbReference type="OrthoDB" id="9802385at2"/>
<sequence length="200" mass="23047">MLGKKFDEALILASELHRQQTRKQTPIPYIAHLMAVAGIVMEAYAYHQFDNIEDIAIGALLHDAIEDQGHLINLEEIRQRFGDTVHDIVEDCSDAIIEEEGQEKAPWRERKETYIAHVRHKPIETQLVSCADKLHNARSILFDYDKIGSAIWDRFNPTKDDTLWYYESLAAAFTEAWPENPLLPDFRATVERMRKAVEAS</sequence>
<reference evidence="3" key="1">
    <citation type="submission" date="2016-10" db="EMBL/GenBank/DDBJ databases">
        <authorList>
            <person name="Varghese N."/>
            <person name="Submissions S."/>
        </authorList>
    </citation>
    <scope>NUCLEOTIDE SEQUENCE [LARGE SCALE GENOMIC DNA]</scope>
    <source>
        <strain evidence="3">CGMCC 1.9108</strain>
    </source>
</reference>
<dbReference type="InterPro" id="IPR003607">
    <property type="entry name" value="HD/PDEase_dom"/>
</dbReference>
<dbReference type="SMART" id="SM00471">
    <property type="entry name" value="HDc"/>
    <property type="match status" value="1"/>
</dbReference>
<gene>
    <name evidence="2" type="ORF">SAMN04488239_12059</name>
</gene>
<keyword evidence="3" id="KW-1185">Reference proteome</keyword>
<dbReference type="GO" id="GO:0008893">
    <property type="term" value="F:guanosine-3',5'-bis(diphosphate) 3'-diphosphatase activity"/>
    <property type="evidence" value="ECO:0007669"/>
    <property type="project" value="TreeGrafter"/>
</dbReference>
<dbReference type="Gene3D" id="1.10.3210.10">
    <property type="entry name" value="Hypothetical protein af1432"/>
    <property type="match status" value="1"/>
</dbReference>
<dbReference type="SUPFAM" id="SSF109604">
    <property type="entry name" value="HD-domain/PDEase-like"/>
    <property type="match status" value="1"/>
</dbReference>
<proteinExistence type="predicted"/>
<dbReference type="PANTHER" id="PTHR46246:SF1">
    <property type="entry name" value="GUANOSINE-3',5'-BIS(DIPHOSPHATE) 3'-PYROPHOSPHOHYDROLASE MESH1"/>
    <property type="match status" value="1"/>
</dbReference>
<feature type="domain" description="HD/PDEase" evidence="1">
    <location>
        <begin position="25"/>
        <end position="146"/>
    </location>
</feature>
<accession>A0A1G7D9A1</accession>
<evidence type="ECO:0000313" key="3">
    <source>
        <dbReference type="Proteomes" id="UP000199628"/>
    </source>
</evidence>
<evidence type="ECO:0000313" key="2">
    <source>
        <dbReference type="EMBL" id="SDE48079.1"/>
    </source>
</evidence>
<dbReference type="Proteomes" id="UP000199628">
    <property type="component" value="Unassembled WGS sequence"/>
</dbReference>
<dbReference type="Pfam" id="PF13328">
    <property type="entry name" value="HD_4"/>
    <property type="match status" value="1"/>
</dbReference>
<dbReference type="RefSeq" id="WP_093036703.1">
    <property type="nucleotide sequence ID" value="NZ_FMZV01000020.1"/>
</dbReference>